<dbReference type="GO" id="GO:0006171">
    <property type="term" value="P:cAMP biosynthetic process"/>
    <property type="evidence" value="ECO:0007669"/>
    <property type="project" value="TreeGrafter"/>
</dbReference>
<comment type="caution">
    <text evidence="3">The sequence shown here is derived from an EMBL/GenBank/DDBJ whole genome shotgun (WGS) entry which is preliminary data.</text>
</comment>
<dbReference type="SUPFAM" id="SSF55073">
    <property type="entry name" value="Nucleotide cyclase"/>
    <property type="match status" value="1"/>
</dbReference>
<evidence type="ECO:0000256" key="1">
    <source>
        <dbReference type="ARBA" id="ARBA00005381"/>
    </source>
</evidence>
<dbReference type="GO" id="GO:0004016">
    <property type="term" value="F:adenylate cyclase activity"/>
    <property type="evidence" value="ECO:0007669"/>
    <property type="project" value="UniProtKB-ARBA"/>
</dbReference>
<evidence type="ECO:0000313" key="4">
    <source>
        <dbReference type="Proteomes" id="UP000535543"/>
    </source>
</evidence>
<organism evidence="3 4">
    <name type="scientific">Antrihabitans stalactiti</name>
    <dbReference type="NCBI Taxonomy" id="2584121"/>
    <lineage>
        <taxon>Bacteria</taxon>
        <taxon>Bacillati</taxon>
        <taxon>Actinomycetota</taxon>
        <taxon>Actinomycetes</taxon>
        <taxon>Mycobacteriales</taxon>
        <taxon>Nocardiaceae</taxon>
        <taxon>Antrihabitans</taxon>
    </lineage>
</organism>
<gene>
    <name evidence="3" type="ORF">FGL95_22075</name>
</gene>
<accession>A0A848KIV8</accession>
<comment type="similarity">
    <text evidence="1">Belongs to the adenylyl cyclase class-3 family.</text>
</comment>
<dbReference type="RefSeq" id="WP_169590815.1">
    <property type="nucleotide sequence ID" value="NZ_VCQU01000008.1"/>
</dbReference>
<proteinExistence type="inferred from homology"/>
<reference evidence="3 4" key="1">
    <citation type="submission" date="2019-05" db="EMBL/GenBank/DDBJ databases">
        <authorList>
            <person name="Lee S.D."/>
        </authorList>
    </citation>
    <scope>NUCLEOTIDE SEQUENCE [LARGE SCALE GENOMIC DNA]</scope>
    <source>
        <strain evidence="3 4">YC2-7</strain>
    </source>
</reference>
<dbReference type="EMBL" id="VCQU01000008">
    <property type="protein sequence ID" value="NMN97728.1"/>
    <property type="molecule type" value="Genomic_DNA"/>
</dbReference>
<dbReference type="InterPro" id="IPR001054">
    <property type="entry name" value="A/G_cyclase"/>
</dbReference>
<dbReference type="Pfam" id="PF00211">
    <property type="entry name" value="Guanylate_cyc"/>
    <property type="match status" value="1"/>
</dbReference>
<dbReference type="InterPro" id="IPR029787">
    <property type="entry name" value="Nucleotide_cyclase"/>
</dbReference>
<keyword evidence="4" id="KW-1185">Reference proteome</keyword>
<dbReference type="InterPro" id="IPR050697">
    <property type="entry name" value="Adenylyl/Guanylyl_Cyclase_3/4"/>
</dbReference>
<dbReference type="GO" id="GO:0035556">
    <property type="term" value="P:intracellular signal transduction"/>
    <property type="evidence" value="ECO:0007669"/>
    <property type="project" value="InterPro"/>
</dbReference>
<dbReference type="AlphaFoldDB" id="A0A848KIV8"/>
<dbReference type="Gene3D" id="3.30.70.1230">
    <property type="entry name" value="Nucleotide cyclase"/>
    <property type="match status" value="1"/>
</dbReference>
<sequence>MPLPRPPKPTSTPTFAAITAKLWRCLAEDDDFRKSAIELGVVDRDWLEHPDEQVRPPNPPLEVTRRLLERTVERRPSVLATIGLNAIEMLSWDTAYERSPNPGAQTSAEVAVLFTDLEGFTRFTAEHGDAAALELLGRHHETALPIIRGWGGRVVKRLGDGLMLVFPTPTSGVRAAVELVPTGPTPLRIRAGAHTGLAVVTKDDLLGHVVNVAARVTGQAEGGQVLVTAEVRKAVGDIPTVRFTGPWSRELKGIDEPVSVYQAESAV</sequence>
<evidence type="ECO:0000259" key="2">
    <source>
        <dbReference type="PROSITE" id="PS50125"/>
    </source>
</evidence>
<name>A0A848KIV8_9NOCA</name>
<dbReference type="PANTHER" id="PTHR43081:SF19">
    <property type="entry name" value="PH-SENSITIVE ADENYLATE CYCLASE RV1264"/>
    <property type="match status" value="1"/>
</dbReference>
<dbReference type="PANTHER" id="PTHR43081">
    <property type="entry name" value="ADENYLATE CYCLASE, TERMINAL-DIFFERENTIATION SPECIFIC-RELATED"/>
    <property type="match status" value="1"/>
</dbReference>
<dbReference type="PROSITE" id="PS50125">
    <property type="entry name" value="GUANYLATE_CYCLASE_2"/>
    <property type="match status" value="1"/>
</dbReference>
<dbReference type="CDD" id="cd07302">
    <property type="entry name" value="CHD"/>
    <property type="match status" value="1"/>
</dbReference>
<dbReference type="Proteomes" id="UP000535543">
    <property type="component" value="Unassembled WGS sequence"/>
</dbReference>
<protein>
    <submittedName>
        <fullName evidence="3">Adenylate/guanylate cyclase domain-containing protein</fullName>
    </submittedName>
</protein>
<reference evidence="3 4" key="2">
    <citation type="submission" date="2020-06" db="EMBL/GenBank/DDBJ databases">
        <title>Antribacter stalactiti gen. nov., sp. nov., a new member of the family Nacardiaceae isolated from a cave.</title>
        <authorList>
            <person name="Kim I.S."/>
        </authorList>
    </citation>
    <scope>NUCLEOTIDE SEQUENCE [LARGE SCALE GENOMIC DNA]</scope>
    <source>
        <strain evidence="3 4">YC2-7</strain>
    </source>
</reference>
<feature type="domain" description="Guanylate cyclase" evidence="2">
    <location>
        <begin position="111"/>
        <end position="217"/>
    </location>
</feature>
<dbReference type="SMART" id="SM00044">
    <property type="entry name" value="CYCc"/>
    <property type="match status" value="1"/>
</dbReference>
<evidence type="ECO:0000313" key="3">
    <source>
        <dbReference type="EMBL" id="NMN97728.1"/>
    </source>
</evidence>